<dbReference type="SUPFAM" id="SSF47336">
    <property type="entry name" value="ACP-like"/>
    <property type="match status" value="1"/>
</dbReference>
<evidence type="ECO:0000313" key="11">
    <source>
        <dbReference type="Proteomes" id="UP000249522"/>
    </source>
</evidence>
<dbReference type="Pfam" id="PF13193">
    <property type="entry name" value="AMP-binding_C"/>
    <property type="match status" value="1"/>
</dbReference>
<dbReference type="CDD" id="cd19531">
    <property type="entry name" value="LCL_NRPS-like"/>
    <property type="match status" value="1"/>
</dbReference>
<keyword evidence="7" id="KW-0045">Antibiotic biosynthesis</keyword>
<dbReference type="GO" id="GO:0044550">
    <property type="term" value="P:secondary metabolite biosynthetic process"/>
    <property type="evidence" value="ECO:0007669"/>
    <property type="project" value="UniProtKB-ARBA"/>
</dbReference>
<keyword evidence="8" id="KW-0511">Multifunctional enzyme</keyword>
<dbReference type="Gene3D" id="1.10.1200.10">
    <property type="entry name" value="ACP-like"/>
    <property type="match status" value="1"/>
</dbReference>
<dbReference type="GO" id="GO:0008610">
    <property type="term" value="P:lipid biosynthetic process"/>
    <property type="evidence" value="ECO:0007669"/>
    <property type="project" value="UniProtKB-ARBA"/>
</dbReference>
<dbReference type="GO" id="GO:0017000">
    <property type="term" value="P:antibiotic biosynthetic process"/>
    <property type="evidence" value="ECO:0007669"/>
    <property type="project" value="UniProtKB-KW"/>
</dbReference>
<dbReference type="PROSITE" id="PS00455">
    <property type="entry name" value="AMP_BINDING"/>
    <property type="match status" value="1"/>
</dbReference>
<comment type="similarity">
    <text evidence="2">Belongs to the ATP-dependent AMP-binding enzyme family.</text>
</comment>
<keyword evidence="6" id="KW-0677">Repeat</keyword>
<evidence type="ECO:0000256" key="3">
    <source>
        <dbReference type="ARBA" id="ARBA00022450"/>
    </source>
</evidence>
<evidence type="ECO:0000256" key="1">
    <source>
        <dbReference type="ARBA" id="ARBA00001957"/>
    </source>
</evidence>
<evidence type="ECO:0000259" key="9">
    <source>
        <dbReference type="PROSITE" id="PS50075"/>
    </source>
</evidence>
<dbReference type="FunFam" id="3.30.300.30:FF:000010">
    <property type="entry name" value="Enterobactin synthetase component F"/>
    <property type="match status" value="1"/>
</dbReference>
<dbReference type="PANTHER" id="PTHR45527:SF1">
    <property type="entry name" value="FATTY ACID SYNTHASE"/>
    <property type="match status" value="1"/>
</dbReference>
<evidence type="ECO:0000256" key="8">
    <source>
        <dbReference type="ARBA" id="ARBA00023268"/>
    </source>
</evidence>
<evidence type="ECO:0000256" key="2">
    <source>
        <dbReference type="ARBA" id="ARBA00006432"/>
    </source>
</evidence>
<comment type="caution">
    <text evidence="10">The sequence shown here is derived from an EMBL/GenBank/DDBJ whole genome shotgun (WGS) entry which is preliminary data.</text>
</comment>
<accession>A0A2W1LD79</accession>
<dbReference type="FunFam" id="3.40.50.980:FF:000001">
    <property type="entry name" value="Non-ribosomal peptide synthetase"/>
    <property type="match status" value="1"/>
</dbReference>
<evidence type="ECO:0000256" key="6">
    <source>
        <dbReference type="ARBA" id="ARBA00022737"/>
    </source>
</evidence>
<dbReference type="SUPFAM" id="SSF52777">
    <property type="entry name" value="CoA-dependent acyltransferases"/>
    <property type="match status" value="4"/>
</dbReference>
<dbReference type="InterPro" id="IPR006162">
    <property type="entry name" value="Ppantetheine_attach_site"/>
</dbReference>
<dbReference type="SUPFAM" id="SSF56801">
    <property type="entry name" value="Acetyl-CoA synthetase-like"/>
    <property type="match status" value="1"/>
</dbReference>
<dbReference type="PROSITE" id="PS00012">
    <property type="entry name" value="PHOSPHOPANTETHEINE"/>
    <property type="match status" value="1"/>
</dbReference>
<dbReference type="EMBL" id="QKRB01000061">
    <property type="protein sequence ID" value="PZD92995.1"/>
    <property type="molecule type" value="Genomic_DNA"/>
</dbReference>
<dbReference type="InterPro" id="IPR045851">
    <property type="entry name" value="AMP-bd_C_sf"/>
</dbReference>
<dbReference type="PANTHER" id="PTHR45527">
    <property type="entry name" value="NONRIBOSOMAL PEPTIDE SYNTHETASE"/>
    <property type="match status" value="1"/>
</dbReference>
<dbReference type="Pfam" id="PF00550">
    <property type="entry name" value="PP-binding"/>
    <property type="match status" value="1"/>
</dbReference>
<dbReference type="CDD" id="cd19543">
    <property type="entry name" value="DCL_NRPS"/>
    <property type="match status" value="1"/>
</dbReference>
<sequence>MLKVMAGKADIQKIYPLTPMQEGMLFHAIKEAGGAYVEQLVFEARGLLNIAYMEQSFNRLIERHEVLRTVFKYSKVERPIQIVLRGRKARIRYESIAELGPDAQAGYIEAFKKQDRLAGFDLTRDIPMRIAVLQTGPDSFRVVWSYHHIIMDGWCSGILFGDFLQFYRQCETGAEPKLDPVYPYSSYVQWLERQDADEARAYWTGYLEGADEASFVPKQHSESSVYEQGEHECRLDAELTGRLGQLARERGITLSAVAQSLWGLLLQRYNYSGDVVFGSVVSGRPPEVTGIEGMIGLFINTVPVRMRADGEEPASAVMQRLQEDLVRAQERAYLSLADIQALSPLKNELINHIVVFENVPGQADSGQEPGLVSGGESSVQAVPSDKTVDFTVGEFEIHYQTNYDFNVIIHPGRELSVKFLYNAACYDAGFVRRIGGHLETAARQLAANPELPVQSLVLVTEEEARQLVDSCNPESAGYPKDKTVQELYALQAELDPDGLAIVEGSRKWTYRQLEEESSRLARELRAKGVERDQLVGIMAPRSAEMVLGSLAVLKAGGAYLPIDPAYPKERIRYMLEDSGAHVLLVHSGMERNRLEAAYGGEGSGVDIMPVLDADRVNLAASPLEPVNSPLDLAYVMYTSGSTGKPKGVMINHRSVVRLVKNTNYAEFRPGGRILQTGSVAFDACTFEIWGALLNGMTLYITGEDVILDAARLEETIRSCGITTMWLTSPLFNQLSRYNPAMFSGMEQLLVGGDALSPVHVHRVMDACPGLAVINGYGPTENTTFSVCGRVRREDGPSIPIGYPISHSTAYVLSEGLQLQPAGVPGELCVGGDGVARGYLNNPEMTAERFVEDPFRPGHLMYRTGDLVRWLPDGRLDYIGRMDKQVKIRGYRIETGEIEHHLLGHPAVREVVVTVIITEDRDHELVAYYAAADELPVSELRVFLRGSLPPHMIPSGFVRLERLPLTSNGKVDRAALPEPAKLGGPESAAEELQGETEAALAEIWKELLRVKAVGRNDDFFALGGHSLKVTQLIAKVQKVLQAELSVSAVFASPLLYQMADVIASAAAAAGSGDRIPAAPLKEEYSVSAAQRSLLSLQQYMGESHVYNVPIALLLHGNLDVEQFRQALRQLISRHEAFRTSFHFTGQGPVQRIHPEVSLELKVEDIRSEEWGNSGQLKGKLRMRFASFIRPFDTAVPPLLRMELVQYQDDGYLFMCDMHHLITDGTSLGIFMDELVALYEGAELKPLPIGYKDYAEWQQGQLALAAYSRKRDYWLGMLSGTLPRLELPADYKRPPVQDFRGARVEAAVAAPLAEAAKRTAAENGATLFMVLLACLKSLLYRYTGQEDMIIGSPVAGRTHEDLEGVVGMFVNTVVIRSRPAGHRTFRELLAEVREHTLGALEHQDYPFEEIVKGLKLPRRADRGPLFDAAFVLQSMDMGTRSVEGLSIEPLEQDTGVSKFDLTLQVMQHEGELHCSWEYAVSLFKEQTVAAMHEDFTAVLGQVCASQDMKLSELSLMGSKPAAPVGRTLTDDVVFQF</sequence>
<dbReference type="Gene3D" id="3.40.50.980">
    <property type="match status" value="2"/>
</dbReference>
<dbReference type="InterPro" id="IPR001242">
    <property type="entry name" value="Condensation_dom"/>
</dbReference>
<protein>
    <recommendedName>
        <fullName evidence="9">Carrier domain-containing protein</fullName>
    </recommendedName>
</protein>
<dbReference type="FunFam" id="1.10.1200.10:FF:000016">
    <property type="entry name" value="Non-ribosomal peptide synthase"/>
    <property type="match status" value="1"/>
</dbReference>
<keyword evidence="5" id="KW-0436">Ligase</keyword>
<dbReference type="CDD" id="cd12117">
    <property type="entry name" value="A_NRPS_Srf_like"/>
    <property type="match status" value="1"/>
</dbReference>
<dbReference type="InterPro" id="IPR023213">
    <property type="entry name" value="CAT-like_dom_sf"/>
</dbReference>
<dbReference type="InterPro" id="IPR020845">
    <property type="entry name" value="AMP-binding_CS"/>
</dbReference>
<dbReference type="GO" id="GO:0043041">
    <property type="term" value="P:amino acid activation for nonribosomal peptide biosynthetic process"/>
    <property type="evidence" value="ECO:0007669"/>
    <property type="project" value="TreeGrafter"/>
</dbReference>
<dbReference type="Pfam" id="PF00668">
    <property type="entry name" value="Condensation"/>
    <property type="match status" value="2"/>
</dbReference>
<dbReference type="FunFam" id="2.30.38.10:FF:000001">
    <property type="entry name" value="Non-ribosomal peptide synthetase PvdI"/>
    <property type="match status" value="1"/>
</dbReference>
<evidence type="ECO:0000256" key="5">
    <source>
        <dbReference type="ARBA" id="ARBA00022598"/>
    </source>
</evidence>
<proteinExistence type="inferred from homology"/>
<dbReference type="NCBIfam" id="TIGR01733">
    <property type="entry name" value="AA-adenyl-dom"/>
    <property type="match status" value="1"/>
</dbReference>
<comment type="cofactor">
    <cofactor evidence="1">
        <name>pantetheine 4'-phosphate</name>
        <dbReference type="ChEBI" id="CHEBI:47942"/>
    </cofactor>
</comment>
<dbReference type="GO" id="GO:0005737">
    <property type="term" value="C:cytoplasm"/>
    <property type="evidence" value="ECO:0007669"/>
    <property type="project" value="TreeGrafter"/>
</dbReference>
<evidence type="ECO:0000256" key="7">
    <source>
        <dbReference type="ARBA" id="ARBA00023194"/>
    </source>
</evidence>
<dbReference type="PROSITE" id="PS50075">
    <property type="entry name" value="CARRIER"/>
    <property type="match status" value="1"/>
</dbReference>
<dbReference type="GO" id="GO:0016874">
    <property type="term" value="F:ligase activity"/>
    <property type="evidence" value="ECO:0007669"/>
    <property type="project" value="UniProtKB-KW"/>
</dbReference>
<dbReference type="InterPro" id="IPR009081">
    <property type="entry name" value="PP-bd_ACP"/>
</dbReference>
<dbReference type="GO" id="GO:0072330">
    <property type="term" value="P:monocarboxylic acid biosynthetic process"/>
    <property type="evidence" value="ECO:0007669"/>
    <property type="project" value="UniProtKB-ARBA"/>
</dbReference>
<organism evidence="10 11">
    <name type="scientific">Paenibacillus sambharensis</name>
    <dbReference type="NCBI Taxonomy" id="1803190"/>
    <lineage>
        <taxon>Bacteria</taxon>
        <taxon>Bacillati</taxon>
        <taxon>Bacillota</taxon>
        <taxon>Bacilli</taxon>
        <taxon>Bacillales</taxon>
        <taxon>Paenibacillaceae</taxon>
        <taxon>Paenibacillus</taxon>
    </lineage>
</organism>
<gene>
    <name evidence="10" type="ORF">DNH61_25405</name>
</gene>
<keyword evidence="3" id="KW-0596">Phosphopantetheine</keyword>
<name>A0A2W1LD79_9BACL</name>
<dbReference type="InterPro" id="IPR010071">
    <property type="entry name" value="AA_adenyl_dom"/>
</dbReference>
<dbReference type="Gene3D" id="3.30.300.30">
    <property type="match status" value="1"/>
</dbReference>
<feature type="domain" description="Carrier" evidence="9">
    <location>
        <begin position="990"/>
        <end position="1065"/>
    </location>
</feature>
<dbReference type="InterPro" id="IPR025110">
    <property type="entry name" value="AMP-bd_C"/>
</dbReference>
<dbReference type="Proteomes" id="UP000249522">
    <property type="component" value="Unassembled WGS sequence"/>
</dbReference>
<dbReference type="InterPro" id="IPR036736">
    <property type="entry name" value="ACP-like_sf"/>
</dbReference>
<evidence type="ECO:0000313" key="10">
    <source>
        <dbReference type="EMBL" id="PZD92995.1"/>
    </source>
</evidence>
<dbReference type="FunFam" id="3.40.50.12780:FF:000012">
    <property type="entry name" value="Non-ribosomal peptide synthetase"/>
    <property type="match status" value="1"/>
</dbReference>
<dbReference type="InterPro" id="IPR000873">
    <property type="entry name" value="AMP-dep_synth/lig_dom"/>
</dbReference>
<dbReference type="Gene3D" id="3.30.559.30">
    <property type="entry name" value="Nonribosomal peptide synthetase, condensation domain"/>
    <property type="match status" value="2"/>
</dbReference>
<keyword evidence="11" id="KW-1185">Reference proteome</keyword>
<reference evidence="10 11" key="1">
    <citation type="submission" date="2018-06" db="EMBL/GenBank/DDBJ databases">
        <title>Paenibacillus imtechensis sp. nov.</title>
        <authorList>
            <person name="Pinnaka A.K."/>
            <person name="Singh H."/>
            <person name="Kaur M."/>
        </authorList>
    </citation>
    <scope>NUCLEOTIDE SEQUENCE [LARGE SCALE GENOMIC DNA]</scope>
    <source>
        <strain evidence="10 11">SMB1</strain>
    </source>
</reference>
<dbReference type="Gene3D" id="3.30.559.10">
    <property type="entry name" value="Chloramphenicol acetyltransferase-like domain"/>
    <property type="match status" value="2"/>
</dbReference>
<dbReference type="GO" id="GO:0031177">
    <property type="term" value="F:phosphopantetheine binding"/>
    <property type="evidence" value="ECO:0007669"/>
    <property type="project" value="TreeGrafter"/>
</dbReference>
<evidence type="ECO:0000256" key="4">
    <source>
        <dbReference type="ARBA" id="ARBA00022553"/>
    </source>
</evidence>
<dbReference type="Pfam" id="PF00501">
    <property type="entry name" value="AMP-binding"/>
    <property type="match status" value="1"/>
</dbReference>
<keyword evidence="4" id="KW-0597">Phosphoprotein</keyword>
<dbReference type="Gene3D" id="2.30.38.10">
    <property type="entry name" value="Luciferase, Domain 3"/>
    <property type="match status" value="1"/>
</dbReference>